<dbReference type="PRINTS" id="PR00344">
    <property type="entry name" value="BCTRLSENSOR"/>
</dbReference>
<dbReference type="SUPFAM" id="SSF52172">
    <property type="entry name" value="CheY-like"/>
    <property type="match status" value="2"/>
</dbReference>
<dbReference type="AlphaFoldDB" id="A0A5C5VIT9"/>
<comment type="catalytic activity">
    <reaction evidence="1">
        <text>ATP + protein L-histidine = ADP + protein N-phospho-L-histidine.</text>
        <dbReference type="EC" id="2.7.13.3"/>
    </reaction>
</comment>
<keyword evidence="11" id="KW-1185">Reference proteome</keyword>
<evidence type="ECO:0000256" key="4">
    <source>
        <dbReference type="ARBA" id="ARBA00022679"/>
    </source>
</evidence>
<dbReference type="EMBL" id="SIHJ01000001">
    <property type="protein sequence ID" value="TWT37612.1"/>
    <property type="molecule type" value="Genomic_DNA"/>
</dbReference>
<dbReference type="PROSITE" id="PS50109">
    <property type="entry name" value="HIS_KIN"/>
    <property type="match status" value="1"/>
</dbReference>
<dbReference type="FunFam" id="1.10.287.130:FF:000001">
    <property type="entry name" value="Two-component sensor histidine kinase"/>
    <property type="match status" value="1"/>
</dbReference>
<dbReference type="Proteomes" id="UP000316714">
    <property type="component" value="Unassembled WGS sequence"/>
</dbReference>
<dbReference type="EC" id="2.7.13.3" evidence="2"/>
<dbReference type="PROSITE" id="PS50110">
    <property type="entry name" value="RESPONSE_REGULATORY"/>
    <property type="match status" value="2"/>
</dbReference>
<dbReference type="InterPro" id="IPR005467">
    <property type="entry name" value="His_kinase_dom"/>
</dbReference>
<dbReference type="Pfam" id="PF00512">
    <property type="entry name" value="HisKA"/>
    <property type="match status" value="1"/>
</dbReference>
<feature type="modified residue" description="4-aspartylphosphate" evidence="7">
    <location>
        <position position="462"/>
    </location>
</feature>
<evidence type="ECO:0000259" key="8">
    <source>
        <dbReference type="PROSITE" id="PS50109"/>
    </source>
</evidence>
<dbReference type="SMART" id="SM00387">
    <property type="entry name" value="HATPase_c"/>
    <property type="match status" value="1"/>
</dbReference>
<keyword evidence="4 10" id="KW-0808">Transferase</keyword>
<evidence type="ECO:0000256" key="6">
    <source>
        <dbReference type="ARBA" id="ARBA00023012"/>
    </source>
</evidence>
<evidence type="ECO:0000256" key="7">
    <source>
        <dbReference type="PROSITE-ProRule" id="PRU00169"/>
    </source>
</evidence>
<evidence type="ECO:0000313" key="11">
    <source>
        <dbReference type="Proteomes" id="UP000316714"/>
    </source>
</evidence>
<dbReference type="GO" id="GO:0009927">
    <property type="term" value="F:histidine phosphotransfer kinase activity"/>
    <property type="evidence" value="ECO:0007669"/>
    <property type="project" value="TreeGrafter"/>
</dbReference>
<dbReference type="InterPro" id="IPR004358">
    <property type="entry name" value="Sig_transdc_His_kin-like_C"/>
</dbReference>
<accession>A0A5C5VIT9</accession>
<reference evidence="10 11" key="1">
    <citation type="submission" date="2019-02" db="EMBL/GenBank/DDBJ databases">
        <title>Deep-cultivation of Planctomycetes and their phenomic and genomic characterization uncovers novel biology.</title>
        <authorList>
            <person name="Wiegand S."/>
            <person name="Jogler M."/>
            <person name="Boedeker C."/>
            <person name="Pinto D."/>
            <person name="Vollmers J."/>
            <person name="Rivas-Marin E."/>
            <person name="Kohn T."/>
            <person name="Peeters S.H."/>
            <person name="Heuer A."/>
            <person name="Rast P."/>
            <person name="Oberbeckmann S."/>
            <person name="Bunk B."/>
            <person name="Jeske O."/>
            <person name="Meyerdierks A."/>
            <person name="Storesund J.E."/>
            <person name="Kallscheuer N."/>
            <person name="Luecker S."/>
            <person name="Lage O.M."/>
            <person name="Pohl T."/>
            <person name="Merkel B.J."/>
            <person name="Hornburger P."/>
            <person name="Mueller R.-W."/>
            <person name="Bruemmer F."/>
            <person name="Labrenz M."/>
            <person name="Spormann A.M."/>
            <person name="Op Den Camp H."/>
            <person name="Overmann J."/>
            <person name="Amann R."/>
            <person name="Jetten M.S.M."/>
            <person name="Mascher T."/>
            <person name="Medema M.H."/>
            <person name="Devos D.P."/>
            <person name="Kaster A.-K."/>
            <person name="Ovreas L."/>
            <person name="Rohde M."/>
            <person name="Galperin M.Y."/>
            <person name="Jogler C."/>
        </authorList>
    </citation>
    <scope>NUCLEOTIDE SEQUENCE [LARGE SCALE GENOMIC DNA]</scope>
    <source>
        <strain evidence="10 11">KOR34</strain>
    </source>
</reference>
<evidence type="ECO:0000256" key="2">
    <source>
        <dbReference type="ARBA" id="ARBA00012438"/>
    </source>
</evidence>
<dbReference type="InterPro" id="IPR003594">
    <property type="entry name" value="HATPase_dom"/>
</dbReference>
<dbReference type="SUPFAM" id="SSF55874">
    <property type="entry name" value="ATPase domain of HSP90 chaperone/DNA topoisomerase II/histidine kinase"/>
    <property type="match status" value="1"/>
</dbReference>
<proteinExistence type="predicted"/>
<evidence type="ECO:0000256" key="1">
    <source>
        <dbReference type="ARBA" id="ARBA00000085"/>
    </source>
</evidence>
<protein>
    <recommendedName>
        <fullName evidence="2">histidine kinase</fullName>
        <ecNumber evidence="2">2.7.13.3</ecNumber>
    </recommendedName>
</protein>
<dbReference type="Pfam" id="PF02518">
    <property type="entry name" value="HATPase_c"/>
    <property type="match status" value="1"/>
</dbReference>
<sequence>MSRRSILIIDDSPEDREAVMTALRRDQESRYEFVEASTGAAGLTEIRNPDRSFDLAVLDFHLPDMDAERFVESLIDGDTIPPLSIVLLTGSMTDDLDLEILQRGVQDFFSKSLISPELLPRIAKNAIERHGLMTRLVASERKAEEAMMVAERANRAKSQFLASISHELRTPLAAIVGFADILQKNPNAADADRMLGMIASSGEHLTTLVNDLLDIAKIEAGTLEVDAEPCDVQQVVEMVCNLMQHRAADSGLRFHWSVTPRCPTCVRLDAVRLKQILINLIGNGIKYTESGAVRCEMEYDYGTQTVVVRVADTGPGIHPDIQQRLFTPFVQGPTGADNRRAGIGLGLSISRQLAQLMDGKLELESTSENGSVFCLAVHAPEVTDTLVEASNQRAASEPRPVDICRGQRVLVAEDVRANQYLMEKLLKRLEISPEFAADGKEAVEKVERAAVDGDPYRLVLMDMQMPVMDGYEATKRVKAARPDLSVVALTAAALKGDRKRCMAAGCDDVLHKPIDYKKLESTLVRFMVEAAAR</sequence>
<dbReference type="Gene3D" id="3.30.565.10">
    <property type="entry name" value="Histidine kinase-like ATPase, C-terminal domain"/>
    <property type="match status" value="1"/>
</dbReference>
<keyword evidence="5" id="KW-0418">Kinase</keyword>
<dbReference type="InterPro" id="IPR011006">
    <property type="entry name" value="CheY-like_superfamily"/>
</dbReference>
<dbReference type="OrthoDB" id="9813394at2"/>
<dbReference type="SMART" id="SM00388">
    <property type="entry name" value="HisKA"/>
    <property type="match status" value="1"/>
</dbReference>
<dbReference type="CDD" id="cd00082">
    <property type="entry name" value="HisKA"/>
    <property type="match status" value="1"/>
</dbReference>
<dbReference type="SMART" id="SM00448">
    <property type="entry name" value="REC"/>
    <property type="match status" value="2"/>
</dbReference>
<evidence type="ECO:0000256" key="3">
    <source>
        <dbReference type="ARBA" id="ARBA00022553"/>
    </source>
</evidence>
<dbReference type="PANTHER" id="PTHR43047">
    <property type="entry name" value="TWO-COMPONENT HISTIDINE PROTEIN KINASE"/>
    <property type="match status" value="1"/>
</dbReference>
<gene>
    <name evidence="10" type="primary">arcB_1</name>
    <name evidence="10" type="ORF">KOR34_25660</name>
</gene>
<feature type="domain" description="Response regulatory" evidence="9">
    <location>
        <begin position="5"/>
        <end position="126"/>
    </location>
</feature>
<name>A0A5C5VIT9_9BACT</name>
<dbReference type="InterPro" id="IPR036890">
    <property type="entry name" value="HATPase_C_sf"/>
</dbReference>
<dbReference type="Gene3D" id="3.40.50.2300">
    <property type="match status" value="2"/>
</dbReference>
<dbReference type="GO" id="GO:0005886">
    <property type="term" value="C:plasma membrane"/>
    <property type="evidence" value="ECO:0007669"/>
    <property type="project" value="TreeGrafter"/>
</dbReference>
<evidence type="ECO:0000313" key="10">
    <source>
        <dbReference type="EMBL" id="TWT37612.1"/>
    </source>
</evidence>
<feature type="domain" description="Histidine kinase" evidence="8">
    <location>
        <begin position="163"/>
        <end position="381"/>
    </location>
</feature>
<dbReference type="InterPro" id="IPR003661">
    <property type="entry name" value="HisK_dim/P_dom"/>
</dbReference>
<evidence type="ECO:0000259" key="9">
    <source>
        <dbReference type="PROSITE" id="PS50110"/>
    </source>
</evidence>
<dbReference type="PANTHER" id="PTHR43047:SF72">
    <property type="entry name" value="OSMOSENSING HISTIDINE PROTEIN KINASE SLN1"/>
    <property type="match status" value="1"/>
</dbReference>
<keyword evidence="3 7" id="KW-0597">Phosphoprotein</keyword>
<dbReference type="CDD" id="cd17546">
    <property type="entry name" value="REC_hyHK_CKI1_RcsC-like"/>
    <property type="match status" value="1"/>
</dbReference>
<keyword evidence="6" id="KW-0902">Two-component regulatory system</keyword>
<dbReference type="GO" id="GO:0000155">
    <property type="term" value="F:phosphorelay sensor kinase activity"/>
    <property type="evidence" value="ECO:0007669"/>
    <property type="project" value="InterPro"/>
</dbReference>
<dbReference type="Pfam" id="PF00072">
    <property type="entry name" value="Response_reg"/>
    <property type="match status" value="2"/>
</dbReference>
<dbReference type="InterPro" id="IPR001789">
    <property type="entry name" value="Sig_transdc_resp-reg_receiver"/>
</dbReference>
<evidence type="ECO:0000256" key="5">
    <source>
        <dbReference type="ARBA" id="ARBA00022777"/>
    </source>
</evidence>
<organism evidence="10 11">
    <name type="scientific">Posidoniimonas corsicana</name>
    <dbReference type="NCBI Taxonomy" id="1938618"/>
    <lineage>
        <taxon>Bacteria</taxon>
        <taxon>Pseudomonadati</taxon>
        <taxon>Planctomycetota</taxon>
        <taxon>Planctomycetia</taxon>
        <taxon>Pirellulales</taxon>
        <taxon>Lacipirellulaceae</taxon>
        <taxon>Posidoniimonas</taxon>
    </lineage>
</organism>
<feature type="modified residue" description="4-aspartylphosphate" evidence="7">
    <location>
        <position position="59"/>
    </location>
</feature>
<dbReference type="CDD" id="cd00156">
    <property type="entry name" value="REC"/>
    <property type="match status" value="1"/>
</dbReference>
<feature type="domain" description="Response regulatory" evidence="9">
    <location>
        <begin position="408"/>
        <end position="527"/>
    </location>
</feature>
<dbReference type="Gene3D" id="1.10.287.130">
    <property type="match status" value="1"/>
</dbReference>
<comment type="caution">
    <text evidence="10">The sequence shown here is derived from an EMBL/GenBank/DDBJ whole genome shotgun (WGS) entry which is preliminary data.</text>
</comment>
<dbReference type="RefSeq" id="WP_146564937.1">
    <property type="nucleotide sequence ID" value="NZ_SIHJ01000001.1"/>
</dbReference>